<protein>
    <submittedName>
        <fullName evidence="2">NAD(FAD)-dependent dehydrogenase</fullName>
    </submittedName>
</protein>
<dbReference type="InterPro" id="IPR029039">
    <property type="entry name" value="Flavoprotein-like_sf"/>
</dbReference>
<dbReference type="GO" id="GO:0016491">
    <property type="term" value="F:oxidoreductase activity"/>
    <property type="evidence" value="ECO:0007669"/>
    <property type="project" value="InterPro"/>
</dbReference>
<dbReference type="Proteomes" id="UP000483035">
    <property type="component" value="Unassembled WGS sequence"/>
</dbReference>
<dbReference type="GO" id="GO:0010181">
    <property type="term" value="F:FMN binding"/>
    <property type="evidence" value="ECO:0007669"/>
    <property type="project" value="TreeGrafter"/>
</dbReference>
<dbReference type="InterPro" id="IPR005025">
    <property type="entry name" value="FMN_Rdtase-like_dom"/>
</dbReference>
<dbReference type="Pfam" id="PF03358">
    <property type="entry name" value="FMN_red"/>
    <property type="match status" value="1"/>
</dbReference>
<proteinExistence type="predicted"/>
<dbReference type="AlphaFoldDB" id="A0A6L9U2R2"/>
<reference evidence="2 3" key="1">
    <citation type="submission" date="2019-12" db="EMBL/GenBank/DDBJ databases">
        <title>Rhizobium genotypes associated with high levels of biological nitrogen fixation by grain legumes in a temperate-maritime cropping system.</title>
        <authorList>
            <person name="Maluk M."/>
            <person name="Francesc Ferrando Molina F."/>
            <person name="Lopez Del Egido L."/>
            <person name="Lafos M."/>
            <person name="Langarica-Fuentes A."/>
            <person name="Gebre Yohannes G."/>
            <person name="Young M.W."/>
            <person name="Martin P."/>
            <person name="Gantlett R."/>
            <person name="Kenicer G."/>
            <person name="Hawes C."/>
            <person name="Begg G.S."/>
            <person name="Quilliam R.S."/>
            <person name="Squire G.R."/>
            <person name="Poole P.S."/>
            <person name="Young P.W."/>
            <person name="Iannetta P.M."/>
            <person name="James E.K."/>
        </authorList>
    </citation>
    <scope>NUCLEOTIDE SEQUENCE [LARGE SCALE GENOMIC DNA]</scope>
    <source>
        <strain evidence="2 3">JHI1118</strain>
    </source>
</reference>
<evidence type="ECO:0000259" key="1">
    <source>
        <dbReference type="Pfam" id="PF03358"/>
    </source>
</evidence>
<organism evidence="2 3">
    <name type="scientific">Rhizobium lusitanum</name>
    <dbReference type="NCBI Taxonomy" id="293958"/>
    <lineage>
        <taxon>Bacteria</taxon>
        <taxon>Pseudomonadati</taxon>
        <taxon>Pseudomonadota</taxon>
        <taxon>Alphaproteobacteria</taxon>
        <taxon>Hyphomicrobiales</taxon>
        <taxon>Rhizobiaceae</taxon>
        <taxon>Rhizobium/Agrobacterium group</taxon>
        <taxon>Rhizobium</taxon>
    </lineage>
</organism>
<dbReference type="EMBL" id="WUEY01000001">
    <property type="protein sequence ID" value="NEI68536.1"/>
    <property type="molecule type" value="Genomic_DNA"/>
</dbReference>
<feature type="domain" description="NADPH-dependent FMN reductase-like" evidence="1">
    <location>
        <begin position="6"/>
        <end position="142"/>
    </location>
</feature>
<evidence type="ECO:0000313" key="2">
    <source>
        <dbReference type="EMBL" id="NEI68536.1"/>
    </source>
</evidence>
<dbReference type="Gene3D" id="3.40.50.360">
    <property type="match status" value="1"/>
</dbReference>
<evidence type="ECO:0000313" key="3">
    <source>
        <dbReference type="Proteomes" id="UP000483035"/>
    </source>
</evidence>
<dbReference type="SUPFAM" id="SSF52218">
    <property type="entry name" value="Flavoproteins"/>
    <property type="match status" value="1"/>
</dbReference>
<comment type="caution">
    <text evidence="2">The sequence shown here is derived from an EMBL/GenBank/DDBJ whole genome shotgun (WGS) entry which is preliminary data.</text>
</comment>
<name>A0A6L9U2R2_9HYPH</name>
<dbReference type="RefSeq" id="WP_163984966.1">
    <property type="nucleotide sequence ID" value="NZ_WUEY01000001.1"/>
</dbReference>
<sequence>MPVPSRILVIVGSVRPNRICPAVAEWVTSIGRAMLRAEFEIVDLRDWPLPMDGEPSIPATGDYRTGLTKAWSEKIASGDAIVFVSPQYNWGYPAVLKNALDHLYREWAGKPAMIVTYGGHGGNKCAAQLHQVLTGLKMKPVETMPGFTLSRARIEANSGEVEPETEFAEGRPMLEQAFGELGRG</sequence>
<dbReference type="GO" id="GO:0005829">
    <property type="term" value="C:cytosol"/>
    <property type="evidence" value="ECO:0007669"/>
    <property type="project" value="TreeGrafter"/>
</dbReference>
<accession>A0A6L9U2R2</accession>
<dbReference type="InterPro" id="IPR050712">
    <property type="entry name" value="NAD(P)H-dep_reductase"/>
</dbReference>
<gene>
    <name evidence="2" type="ORF">GR212_03050</name>
</gene>
<dbReference type="PANTHER" id="PTHR30543:SF21">
    <property type="entry name" value="NAD(P)H-DEPENDENT FMN REDUCTASE LOT6"/>
    <property type="match status" value="1"/>
</dbReference>
<dbReference type="PANTHER" id="PTHR30543">
    <property type="entry name" value="CHROMATE REDUCTASE"/>
    <property type="match status" value="1"/>
</dbReference>